<protein>
    <submittedName>
        <fullName evidence="1">Uncharacterized protein</fullName>
    </submittedName>
</protein>
<dbReference type="EMBL" id="BARW01034566">
    <property type="protein sequence ID" value="GAJ07792.1"/>
    <property type="molecule type" value="Genomic_DNA"/>
</dbReference>
<accession>X1UW10</accession>
<reference evidence="1" key="1">
    <citation type="journal article" date="2014" name="Front. Microbiol.">
        <title>High frequency of phylogenetically diverse reductive dehalogenase-homologous genes in deep subseafloor sedimentary metagenomes.</title>
        <authorList>
            <person name="Kawai M."/>
            <person name="Futagami T."/>
            <person name="Toyoda A."/>
            <person name="Takaki Y."/>
            <person name="Nishi S."/>
            <person name="Hori S."/>
            <person name="Arai W."/>
            <person name="Tsubouchi T."/>
            <person name="Morono Y."/>
            <person name="Uchiyama I."/>
            <person name="Ito T."/>
            <person name="Fujiyama A."/>
            <person name="Inagaki F."/>
            <person name="Takami H."/>
        </authorList>
    </citation>
    <scope>NUCLEOTIDE SEQUENCE</scope>
    <source>
        <strain evidence="1">Expedition CK06-06</strain>
    </source>
</reference>
<sequence length="36" mass="4156">LESRLGQFPLILETPKDEKTGDIENLRKVHLLSHDL</sequence>
<evidence type="ECO:0000313" key="1">
    <source>
        <dbReference type="EMBL" id="GAJ07792.1"/>
    </source>
</evidence>
<proteinExistence type="predicted"/>
<dbReference type="AlphaFoldDB" id="X1UW10"/>
<comment type="caution">
    <text evidence="1">The sequence shown here is derived from an EMBL/GenBank/DDBJ whole genome shotgun (WGS) entry which is preliminary data.</text>
</comment>
<feature type="non-terminal residue" evidence="1">
    <location>
        <position position="1"/>
    </location>
</feature>
<organism evidence="1">
    <name type="scientific">marine sediment metagenome</name>
    <dbReference type="NCBI Taxonomy" id="412755"/>
    <lineage>
        <taxon>unclassified sequences</taxon>
        <taxon>metagenomes</taxon>
        <taxon>ecological metagenomes</taxon>
    </lineage>
</organism>
<gene>
    <name evidence="1" type="ORF">S12H4_54143</name>
</gene>
<name>X1UW10_9ZZZZ</name>